<reference evidence="2 3" key="1">
    <citation type="journal article" date="2015" name="Mol. Plant Microbe Interact.">
        <title>Genome, transcriptome, and functional analyses of Penicillium expansum provide new insights into secondary metabolism and pathogenicity.</title>
        <authorList>
            <person name="Ballester A.R."/>
            <person name="Marcet-Houben M."/>
            <person name="Levin E."/>
            <person name="Sela N."/>
            <person name="Selma-Lazaro C."/>
            <person name="Carmona L."/>
            <person name="Wisniewski M."/>
            <person name="Droby S."/>
            <person name="Gonzalez-Candelas L."/>
            <person name="Gabaldon T."/>
        </authorList>
    </citation>
    <scope>NUCLEOTIDE SEQUENCE [LARGE SCALE GENOMIC DNA]</scope>
    <source>
        <strain evidence="2 3">MD-8</strain>
    </source>
</reference>
<keyword evidence="3" id="KW-1185">Reference proteome</keyword>
<evidence type="ECO:0000256" key="1">
    <source>
        <dbReference type="SAM" id="MobiDB-lite"/>
    </source>
</evidence>
<evidence type="ECO:0000313" key="2">
    <source>
        <dbReference type="EMBL" id="KGO53501.1"/>
    </source>
</evidence>
<dbReference type="HOGENOM" id="CLU_028279_1_1_1"/>
<evidence type="ECO:0000313" key="3">
    <source>
        <dbReference type="Proteomes" id="UP000030143"/>
    </source>
</evidence>
<dbReference type="AlphaFoldDB" id="A0A0A2JFE2"/>
<organism evidence="2 3">
    <name type="scientific">Penicillium expansum</name>
    <name type="common">Blue mold rot fungus</name>
    <dbReference type="NCBI Taxonomy" id="27334"/>
    <lineage>
        <taxon>Eukaryota</taxon>
        <taxon>Fungi</taxon>
        <taxon>Dikarya</taxon>
        <taxon>Ascomycota</taxon>
        <taxon>Pezizomycotina</taxon>
        <taxon>Eurotiomycetes</taxon>
        <taxon>Eurotiomycetidae</taxon>
        <taxon>Eurotiales</taxon>
        <taxon>Aspergillaceae</taxon>
        <taxon>Penicillium</taxon>
    </lineage>
</organism>
<dbReference type="STRING" id="27334.A0A0A2JFE2"/>
<dbReference type="EMBL" id="JQFZ01000250">
    <property type="protein sequence ID" value="KGO53501.1"/>
    <property type="molecule type" value="Genomic_DNA"/>
</dbReference>
<sequence length="368" mass="40772">MDVESSSQNSTEETLDDQTSIHSIETSSTKLTIIKDSVEIFEEQLKNNWARQKIPKGMKKKFQQTRVAQKTATSRIFFDNGGFKAWFTYFLATEGKAHFKGRRNRSDTIAAFQQLPFADQANVARKVASKRPHPSVSNAIRNISENFQDAGVLEARLNEVRQHSSPAESLIGTIVSSRNMMSGIAERSQESGTSQHLVLEEASLLGIAEVFDQYMCSAIRKDAIQSEGSTCFKAAVTMNFPFHGLVDCLMSLAIYETKVQYLAMSLFNVHVESAGQVRYVVLNEGAKLLPSPEMTLKGALDEAIVRTLGPEIYGAIQASRMRRKELEEGNNVTECVSMMLTSRPNEGAIINLSLGLKGGAQIQKKLYT</sequence>
<name>A0A0A2JFE2_PENEN</name>
<feature type="region of interest" description="Disordered" evidence="1">
    <location>
        <begin position="1"/>
        <end position="21"/>
    </location>
</feature>
<dbReference type="Proteomes" id="UP000030143">
    <property type="component" value="Unassembled WGS sequence"/>
</dbReference>
<proteinExistence type="predicted"/>
<comment type="caution">
    <text evidence="2">The sequence shown here is derived from an EMBL/GenBank/DDBJ whole genome shotgun (WGS) entry which is preliminary data.</text>
</comment>
<protein>
    <submittedName>
        <fullName evidence="2">Uncharacterized protein</fullName>
    </submittedName>
</protein>
<dbReference type="RefSeq" id="XP_016596103.1">
    <property type="nucleotide sequence ID" value="XM_016743381.1"/>
</dbReference>
<dbReference type="GeneID" id="27678800"/>
<gene>
    <name evidence="2" type="ORF">PEX2_061090</name>
</gene>
<accession>A0A0A2JFE2</accession>